<dbReference type="GO" id="GO:0004760">
    <property type="term" value="F:L-serine-pyruvate transaminase activity"/>
    <property type="evidence" value="ECO:0007669"/>
    <property type="project" value="TreeGrafter"/>
</dbReference>
<dbReference type="PANTHER" id="PTHR21152:SF40">
    <property type="entry name" value="ALANINE--GLYOXYLATE AMINOTRANSFERASE"/>
    <property type="match status" value="1"/>
</dbReference>
<proteinExistence type="inferred from homology"/>
<keyword evidence="3 5" id="KW-0663">Pyridoxal phosphate</keyword>
<comment type="similarity">
    <text evidence="2">Belongs to the class-V pyridoxal-phosphate-dependent aminotransferase family.</text>
</comment>
<dbReference type="Proteomes" id="UP000315525">
    <property type="component" value="Unassembled WGS sequence"/>
</dbReference>
<organism evidence="7 8">
    <name type="scientific">candidate division TA06 bacterium</name>
    <dbReference type="NCBI Taxonomy" id="2250710"/>
    <lineage>
        <taxon>Bacteria</taxon>
        <taxon>Bacteria division TA06</taxon>
    </lineage>
</organism>
<sequence length="378" mass="40815">MQKIFLLTPGPTSVPPEVLSAQARPIIHHRTKEFEALFKRVAEDLKIVFKTKNPVLIFCSSGSGAMEASIANLLSAGDKALVVKGGKFGERWEGMCKAFGVNVVPIELEWGDAVDPAVVKSHLDKDKDIKAVFTTLCETSTGVVTDIEAIGNIVKDTPAVLVVDAISGLGACDMQTDNWHVDVCVSGSQKGLMIPPGLAFESISDKALKMSESSTLPKYYYRWKAYFKSLEKNQTPWTPAVSLIVGLAEALERMKKEGMDNVIARHAKLADATRAAAKALGLELFSKRPADAVTAIKVPDGVDGKELKNTLDRKYDIKVAGGQAHLKGKIIRIAHLGYANYTDVLVGISALEMSLVDLGYKVELGKGVRAAEEILHVS</sequence>
<evidence type="ECO:0000256" key="4">
    <source>
        <dbReference type="PIRSR" id="PIRSR000524-1"/>
    </source>
</evidence>
<dbReference type="PANTHER" id="PTHR21152">
    <property type="entry name" value="AMINOTRANSFERASE CLASS V"/>
    <property type="match status" value="1"/>
</dbReference>
<feature type="modified residue" description="N6-(pyridoxal phosphate)lysine" evidence="5">
    <location>
        <position position="190"/>
    </location>
</feature>
<accession>A0A523UYU0</accession>
<evidence type="ECO:0000256" key="1">
    <source>
        <dbReference type="ARBA" id="ARBA00001933"/>
    </source>
</evidence>
<evidence type="ECO:0000256" key="5">
    <source>
        <dbReference type="PIRSR" id="PIRSR000524-50"/>
    </source>
</evidence>
<dbReference type="InterPro" id="IPR015422">
    <property type="entry name" value="PyrdxlP-dep_Trfase_small"/>
</dbReference>
<keyword evidence="7" id="KW-0032">Aminotransferase</keyword>
<evidence type="ECO:0000256" key="2">
    <source>
        <dbReference type="ARBA" id="ARBA00009236"/>
    </source>
</evidence>
<feature type="domain" description="Aminotransferase class V" evidence="6">
    <location>
        <begin position="5"/>
        <end position="324"/>
    </location>
</feature>
<dbReference type="PIRSF" id="PIRSF000524">
    <property type="entry name" value="SPT"/>
    <property type="match status" value="1"/>
</dbReference>
<name>A0A523UYU0_UNCT6</name>
<dbReference type="InterPro" id="IPR015421">
    <property type="entry name" value="PyrdxlP-dep_Trfase_major"/>
</dbReference>
<keyword evidence="7" id="KW-0808">Transferase</keyword>
<dbReference type="SUPFAM" id="SSF53383">
    <property type="entry name" value="PLP-dependent transferases"/>
    <property type="match status" value="1"/>
</dbReference>
<evidence type="ECO:0000313" key="8">
    <source>
        <dbReference type="Proteomes" id="UP000315525"/>
    </source>
</evidence>
<dbReference type="GO" id="GO:0008453">
    <property type="term" value="F:alanine-glyoxylate transaminase activity"/>
    <property type="evidence" value="ECO:0007669"/>
    <property type="project" value="TreeGrafter"/>
</dbReference>
<evidence type="ECO:0000259" key="6">
    <source>
        <dbReference type="Pfam" id="PF00266"/>
    </source>
</evidence>
<dbReference type="FunFam" id="3.90.1150.10:FF:000031">
    <property type="entry name" value="Serine--glyoxylate aminotransferase"/>
    <property type="match status" value="1"/>
</dbReference>
<dbReference type="Gene3D" id="3.90.1150.10">
    <property type="entry name" value="Aspartate Aminotransferase, domain 1"/>
    <property type="match status" value="1"/>
</dbReference>
<protein>
    <submittedName>
        <fullName evidence="7">Alanine--glyoxylate aminotransferase family protein</fullName>
    </submittedName>
</protein>
<dbReference type="InterPro" id="IPR000192">
    <property type="entry name" value="Aminotrans_V_dom"/>
</dbReference>
<evidence type="ECO:0000313" key="7">
    <source>
        <dbReference type="EMBL" id="TET47673.1"/>
    </source>
</evidence>
<comment type="cofactor">
    <cofactor evidence="1 5">
        <name>pyridoxal 5'-phosphate</name>
        <dbReference type="ChEBI" id="CHEBI:597326"/>
    </cofactor>
</comment>
<feature type="binding site" evidence="4">
    <location>
        <position position="332"/>
    </location>
    <ligand>
        <name>substrate</name>
    </ligand>
</feature>
<reference evidence="7 8" key="1">
    <citation type="submission" date="2019-03" db="EMBL/GenBank/DDBJ databases">
        <title>Metabolic potential of uncultured bacteria and archaea associated with petroleum seepage in deep-sea sediments.</title>
        <authorList>
            <person name="Dong X."/>
            <person name="Hubert C."/>
        </authorList>
    </citation>
    <scope>NUCLEOTIDE SEQUENCE [LARGE SCALE GENOMIC DNA]</scope>
    <source>
        <strain evidence="7">E44_bin18</strain>
    </source>
</reference>
<dbReference type="FunFam" id="3.40.640.10:FF:000054">
    <property type="entry name" value="Serine--glyoxylate aminotransferase"/>
    <property type="match status" value="1"/>
</dbReference>
<dbReference type="GO" id="GO:0019265">
    <property type="term" value="P:glycine biosynthetic process, by transamination of glyoxylate"/>
    <property type="evidence" value="ECO:0007669"/>
    <property type="project" value="TreeGrafter"/>
</dbReference>
<dbReference type="InterPro" id="IPR015424">
    <property type="entry name" value="PyrdxlP-dep_Trfase"/>
</dbReference>
<dbReference type="AlphaFoldDB" id="A0A523UYU0"/>
<dbReference type="Gene3D" id="3.40.640.10">
    <property type="entry name" value="Type I PLP-dependent aspartate aminotransferase-like (Major domain)"/>
    <property type="match status" value="1"/>
</dbReference>
<evidence type="ECO:0000256" key="3">
    <source>
        <dbReference type="ARBA" id="ARBA00022898"/>
    </source>
</evidence>
<dbReference type="EMBL" id="SOJN01000011">
    <property type="protein sequence ID" value="TET47673.1"/>
    <property type="molecule type" value="Genomic_DNA"/>
</dbReference>
<comment type="caution">
    <text evidence="7">The sequence shown here is derived from an EMBL/GenBank/DDBJ whole genome shotgun (WGS) entry which is preliminary data.</text>
</comment>
<gene>
    <name evidence="7" type="ORF">E3J62_00735</name>
</gene>
<dbReference type="InterPro" id="IPR024169">
    <property type="entry name" value="SP_NH2Trfase/AEP_transaminase"/>
</dbReference>
<dbReference type="Pfam" id="PF00266">
    <property type="entry name" value="Aminotran_5"/>
    <property type="match status" value="1"/>
</dbReference>